<gene>
    <name evidence="5" type="ORF">SAMN03159343_0806</name>
</gene>
<dbReference type="Pfam" id="PF13377">
    <property type="entry name" value="Peripla_BP_3"/>
    <property type="match status" value="1"/>
</dbReference>
<dbReference type="InterPro" id="IPR046335">
    <property type="entry name" value="LacI/GalR-like_sensor"/>
</dbReference>
<dbReference type="STRING" id="1960309.SAMN03159343_0806"/>
<dbReference type="Gene3D" id="3.40.50.2300">
    <property type="match status" value="2"/>
</dbReference>
<evidence type="ECO:0000256" key="2">
    <source>
        <dbReference type="ARBA" id="ARBA00023125"/>
    </source>
</evidence>
<reference evidence="6" key="1">
    <citation type="submission" date="2016-10" db="EMBL/GenBank/DDBJ databases">
        <authorList>
            <person name="Varghese N."/>
            <person name="Submissions S."/>
        </authorList>
    </citation>
    <scope>NUCLEOTIDE SEQUENCE [LARGE SCALE GENOMIC DNA]</scope>
    <source>
        <strain evidence="6">DSM 45722</strain>
    </source>
</reference>
<dbReference type="Gene3D" id="1.10.260.40">
    <property type="entry name" value="lambda repressor-like DNA-binding domains"/>
    <property type="match status" value="1"/>
</dbReference>
<dbReference type="SMART" id="SM00354">
    <property type="entry name" value="HTH_LACI"/>
    <property type="match status" value="1"/>
</dbReference>
<dbReference type="PANTHER" id="PTHR30146">
    <property type="entry name" value="LACI-RELATED TRANSCRIPTIONAL REPRESSOR"/>
    <property type="match status" value="1"/>
</dbReference>
<proteinExistence type="predicted"/>
<sequence length="348" mass="36886">MAPVTTDLTHGARPGVPTLDEVAVLAGVSRATVSRVVNESPRVSPEARVAVQAAIEQLRYVPNRAARSLVTRRTDTIALVLSEPNSQVFSDPFFASIVHGVSAALAETDLTLVLLTARDAREQRKIARYARQGHVDGVVLMSLHSEDLLPDMLSEAAVPLVLCGRPYDGREVAYVDADNRGGARVATEHLLGLGRRRVAALTGPMDMIAGVDRYAGWVQALADAGREPDPALVAHGDFTEAGGEAAMARLLDQAPDLDAVFVASDPMAVGALRALRAAGRRVPEDVAVVGFDDAAVATTCDPPLTTVAQPLDRMTTELVDLLRARIDGEAGPTESRTCPTRLVRRASA</sequence>
<protein>
    <submittedName>
        <fullName evidence="5">Transcriptional regulator, LacI family</fullName>
    </submittedName>
</protein>
<dbReference type="InterPro" id="IPR010982">
    <property type="entry name" value="Lambda_DNA-bd_dom_sf"/>
</dbReference>
<dbReference type="PROSITE" id="PS50932">
    <property type="entry name" value="HTH_LACI_2"/>
    <property type="match status" value="1"/>
</dbReference>
<dbReference type="AlphaFoldDB" id="A0A1G4XF54"/>
<dbReference type="SUPFAM" id="SSF47413">
    <property type="entry name" value="lambda repressor-like DNA-binding domains"/>
    <property type="match status" value="1"/>
</dbReference>
<name>A0A1G4XF54_9ACTN</name>
<dbReference type="PROSITE" id="PS00356">
    <property type="entry name" value="HTH_LACI_1"/>
    <property type="match status" value="1"/>
</dbReference>
<keyword evidence="1" id="KW-0805">Transcription regulation</keyword>
<keyword evidence="3" id="KW-0804">Transcription</keyword>
<dbReference type="SUPFAM" id="SSF53822">
    <property type="entry name" value="Periplasmic binding protein-like I"/>
    <property type="match status" value="1"/>
</dbReference>
<dbReference type="GO" id="GO:0000976">
    <property type="term" value="F:transcription cis-regulatory region binding"/>
    <property type="evidence" value="ECO:0007669"/>
    <property type="project" value="TreeGrafter"/>
</dbReference>
<dbReference type="InterPro" id="IPR028082">
    <property type="entry name" value="Peripla_BP_I"/>
</dbReference>
<dbReference type="OrthoDB" id="4268837at2"/>
<evidence type="ECO:0000313" key="6">
    <source>
        <dbReference type="Proteomes" id="UP000198981"/>
    </source>
</evidence>
<evidence type="ECO:0000256" key="3">
    <source>
        <dbReference type="ARBA" id="ARBA00023163"/>
    </source>
</evidence>
<dbReference type="Pfam" id="PF00356">
    <property type="entry name" value="LacI"/>
    <property type="match status" value="1"/>
</dbReference>
<dbReference type="Proteomes" id="UP000198981">
    <property type="component" value="Unassembled WGS sequence"/>
</dbReference>
<organism evidence="5 6">
    <name type="scientific">Klenkia marina</name>
    <dbReference type="NCBI Taxonomy" id="1960309"/>
    <lineage>
        <taxon>Bacteria</taxon>
        <taxon>Bacillati</taxon>
        <taxon>Actinomycetota</taxon>
        <taxon>Actinomycetes</taxon>
        <taxon>Geodermatophilales</taxon>
        <taxon>Geodermatophilaceae</taxon>
        <taxon>Klenkia</taxon>
    </lineage>
</organism>
<keyword evidence="2" id="KW-0238">DNA-binding</keyword>
<dbReference type="InterPro" id="IPR000843">
    <property type="entry name" value="HTH_LacI"/>
</dbReference>
<evidence type="ECO:0000256" key="1">
    <source>
        <dbReference type="ARBA" id="ARBA00023015"/>
    </source>
</evidence>
<accession>A0A1G4XF54</accession>
<dbReference type="CDD" id="cd06267">
    <property type="entry name" value="PBP1_LacI_sugar_binding-like"/>
    <property type="match status" value="1"/>
</dbReference>
<dbReference type="GO" id="GO:0003700">
    <property type="term" value="F:DNA-binding transcription factor activity"/>
    <property type="evidence" value="ECO:0007669"/>
    <property type="project" value="TreeGrafter"/>
</dbReference>
<keyword evidence="6" id="KW-1185">Reference proteome</keyword>
<feature type="domain" description="HTH lacI-type" evidence="4">
    <location>
        <begin position="17"/>
        <end position="71"/>
    </location>
</feature>
<evidence type="ECO:0000313" key="5">
    <source>
        <dbReference type="EMBL" id="SCX39839.1"/>
    </source>
</evidence>
<evidence type="ECO:0000259" key="4">
    <source>
        <dbReference type="PROSITE" id="PS50932"/>
    </source>
</evidence>
<dbReference type="EMBL" id="FMUH01000001">
    <property type="protein sequence ID" value="SCX39839.1"/>
    <property type="molecule type" value="Genomic_DNA"/>
</dbReference>
<dbReference type="CDD" id="cd01392">
    <property type="entry name" value="HTH_LacI"/>
    <property type="match status" value="1"/>
</dbReference>
<dbReference type="PANTHER" id="PTHR30146:SF109">
    <property type="entry name" value="HTH-TYPE TRANSCRIPTIONAL REGULATOR GALS"/>
    <property type="match status" value="1"/>
</dbReference>